<comment type="catalytic activity">
    <reaction evidence="2">
        <text>oxidized coenzyme F420-(gamma-L-Glu)(n) + a quinol + H(+) = reduced coenzyme F420-(gamma-L-Glu)(n) + a quinone</text>
        <dbReference type="Rhea" id="RHEA:39663"/>
        <dbReference type="Rhea" id="RHEA-COMP:12939"/>
        <dbReference type="Rhea" id="RHEA-COMP:14378"/>
        <dbReference type="ChEBI" id="CHEBI:15378"/>
        <dbReference type="ChEBI" id="CHEBI:24646"/>
        <dbReference type="ChEBI" id="CHEBI:132124"/>
        <dbReference type="ChEBI" id="CHEBI:133980"/>
        <dbReference type="ChEBI" id="CHEBI:139511"/>
    </reaction>
</comment>
<dbReference type="Pfam" id="PF04075">
    <property type="entry name" value="F420H2_quin_red"/>
    <property type="match status" value="1"/>
</dbReference>
<evidence type="ECO:0000313" key="3">
    <source>
        <dbReference type="EMBL" id="GAA1958666.1"/>
    </source>
</evidence>
<evidence type="ECO:0000256" key="2">
    <source>
        <dbReference type="ARBA" id="ARBA00049106"/>
    </source>
</evidence>
<keyword evidence="4" id="KW-1185">Reference proteome</keyword>
<evidence type="ECO:0000313" key="4">
    <source>
        <dbReference type="Proteomes" id="UP001499933"/>
    </source>
</evidence>
<dbReference type="Gene3D" id="2.30.110.10">
    <property type="entry name" value="Electron Transport, Fmn-binding Protein, Chain A"/>
    <property type="match status" value="1"/>
</dbReference>
<name>A0ABP5C6P0_9MICO</name>
<proteinExistence type="inferred from homology"/>
<organism evidence="3 4">
    <name type="scientific">Microbacterium deminutum</name>
    <dbReference type="NCBI Taxonomy" id="344164"/>
    <lineage>
        <taxon>Bacteria</taxon>
        <taxon>Bacillati</taxon>
        <taxon>Actinomycetota</taxon>
        <taxon>Actinomycetes</taxon>
        <taxon>Micrococcales</taxon>
        <taxon>Microbacteriaceae</taxon>
        <taxon>Microbacterium</taxon>
    </lineage>
</organism>
<dbReference type="PANTHER" id="PTHR39428:SF3">
    <property type="entry name" value="DEAZAFLAVIN-DEPENDENT NITROREDUCTASE"/>
    <property type="match status" value="1"/>
</dbReference>
<dbReference type="Proteomes" id="UP001499933">
    <property type="component" value="Unassembled WGS sequence"/>
</dbReference>
<dbReference type="NCBIfam" id="TIGR00026">
    <property type="entry name" value="hi_GC_TIGR00026"/>
    <property type="match status" value="1"/>
</dbReference>
<dbReference type="InterPro" id="IPR012349">
    <property type="entry name" value="Split_barrel_FMN-bd"/>
</dbReference>
<dbReference type="EMBL" id="BAAAOG010000003">
    <property type="protein sequence ID" value="GAA1958666.1"/>
    <property type="molecule type" value="Genomic_DNA"/>
</dbReference>
<sequence>MSFTARNGTYGARQPRATPMARWFTTRMVNRLSRRGGKFMGMDALVLETLGKKSGEQRQTPVAWFPASGGGWIIVASAAGGPRNPSWYYNIAAHPDAVHVKLAGRTTAVEPVELHGDDRAEAWARIVSIAPRFAKYETVTDREVPVIRLTPKPDAA</sequence>
<gene>
    <name evidence="3" type="ORF">GCM10009776_21300</name>
</gene>
<comment type="similarity">
    <text evidence="1">Belongs to the F420H(2)-dependent quinone reductase family.</text>
</comment>
<protein>
    <submittedName>
        <fullName evidence="3">Nitroreductase family deazaflavin-dependent oxidoreductase</fullName>
    </submittedName>
</protein>
<comment type="caution">
    <text evidence="3">The sequence shown here is derived from an EMBL/GenBank/DDBJ whole genome shotgun (WGS) entry which is preliminary data.</text>
</comment>
<dbReference type="PANTHER" id="PTHR39428">
    <property type="entry name" value="F420H(2)-DEPENDENT QUINONE REDUCTASE RV1261C"/>
    <property type="match status" value="1"/>
</dbReference>
<evidence type="ECO:0000256" key="1">
    <source>
        <dbReference type="ARBA" id="ARBA00008710"/>
    </source>
</evidence>
<dbReference type="RefSeq" id="WP_344094349.1">
    <property type="nucleotide sequence ID" value="NZ_BAAAOG010000003.1"/>
</dbReference>
<accession>A0ABP5C6P0</accession>
<dbReference type="InterPro" id="IPR004378">
    <property type="entry name" value="F420H2_quin_Rdtase"/>
</dbReference>
<reference evidence="4" key="1">
    <citation type="journal article" date="2019" name="Int. J. Syst. Evol. Microbiol.">
        <title>The Global Catalogue of Microorganisms (GCM) 10K type strain sequencing project: providing services to taxonomists for standard genome sequencing and annotation.</title>
        <authorList>
            <consortium name="The Broad Institute Genomics Platform"/>
            <consortium name="The Broad Institute Genome Sequencing Center for Infectious Disease"/>
            <person name="Wu L."/>
            <person name="Ma J."/>
        </authorList>
    </citation>
    <scope>NUCLEOTIDE SEQUENCE [LARGE SCALE GENOMIC DNA]</scope>
    <source>
        <strain evidence="4">JCM 14901</strain>
    </source>
</reference>